<accession>A0A061SJ51</accession>
<sequence>MLMMNVAAVGLSLYAIYVTGSYIWSRRLWDVQGVDPRVAKFSFPFCTAAMACALAVGYSSWRFFMRSVDYVKERFIRPREQSVPVGPPGDEPGPRASSAFPKGAKVPKSARYRKDT</sequence>
<protein>
    <submittedName>
        <fullName evidence="3">Uncharacterized protein</fullName>
    </submittedName>
</protein>
<keyword evidence="2" id="KW-0472">Membrane</keyword>
<gene>
    <name evidence="3" type="ORF">TSPGSL018_1248</name>
</gene>
<keyword evidence="2" id="KW-0812">Transmembrane</keyword>
<feature type="region of interest" description="Disordered" evidence="1">
    <location>
        <begin position="80"/>
        <end position="116"/>
    </location>
</feature>
<reference evidence="3" key="1">
    <citation type="submission" date="2014-05" db="EMBL/GenBank/DDBJ databases">
        <title>The transcriptome of the halophilic microalga Tetraselmis sp. GSL018 isolated from the Great Salt Lake, Utah.</title>
        <authorList>
            <person name="Jinkerson R.E."/>
            <person name="D'Adamo S."/>
            <person name="Posewitz M.C."/>
        </authorList>
    </citation>
    <scope>NUCLEOTIDE SEQUENCE</scope>
    <source>
        <strain evidence="3">GSL018</strain>
    </source>
</reference>
<evidence type="ECO:0000313" key="3">
    <source>
        <dbReference type="EMBL" id="JAC84333.1"/>
    </source>
</evidence>
<evidence type="ECO:0000256" key="2">
    <source>
        <dbReference type="SAM" id="Phobius"/>
    </source>
</evidence>
<feature type="transmembrane region" description="Helical" evidence="2">
    <location>
        <begin position="41"/>
        <end position="64"/>
    </location>
</feature>
<keyword evidence="2" id="KW-1133">Transmembrane helix</keyword>
<proteinExistence type="predicted"/>
<evidence type="ECO:0000256" key="1">
    <source>
        <dbReference type="SAM" id="MobiDB-lite"/>
    </source>
</evidence>
<dbReference type="EMBL" id="GBEZ01000563">
    <property type="protein sequence ID" value="JAC84333.1"/>
    <property type="molecule type" value="Transcribed_RNA"/>
</dbReference>
<name>A0A061SJ51_9CHLO</name>
<organism evidence="3">
    <name type="scientific">Tetraselmis sp. GSL018</name>
    <dbReference type="NCBI Taxonomy" id="582737"/>
    <lineage>
        <taxon>Eukaryota</taxon>
        <taxon>Viridiplantae</taxon>
        <taxon>Chlorophyta</taxon>
        <taxon>core chlorophytes</taxon>
        <taxon>Chlorodendrophyceae</taxon>
        <taxon>Chlorodendrales</taxon>
        <taxon>Chlorodendraceae</taxon>
        <taxon>Tetraselmis</taxon>
    </lineage>
</organism>
<dbReference type="AlphaFoldDB" id="A0A061SJ51"/>